<accession>A0A104SLK2</accession>
<evidence type="ECO:0000313" key="8">
    <source>
        <dbReference type="Proteomes" id="UP000061665"/>
    </source>
</evidence>
<evidence type="ECO:0000313" key="5">
    <source>
        <dbReference type="EMBL" id="KVM36530.1"/>
    </source>
</evidence>
<dbReference type="Proteomes" id="UP000061665">
    <property type="component" value="Unassembled WGS sequence"/>
</dbReference>
<dbReference type="RefSeq" id="WP_059534395.1">
    <property type="nucleotide sequence ID" value="NZ_LOVB01000122.1"/>
</dbReference>
<dbReference type="Pfam" id="PF05118">
    <property type="entry name" value="Asp_Arg_Hydrox"/>
    <property type="match status" value="1"/>
</dbReference>
<gene>
    <name evidence="5" type="ORF">WJ53_31240</name>
    <name evidence="6" type="ORF">WJ68_24585</name>
</gene>
<reference evidence="7 8" key="1">
    <citation type="submission" date="2015-11" db="EMBL/GenBank/DDBJ databases">
        <title>Expanding the genomic diversity of Burkholderia species for the development of highly accurate diagnostics.</title>
        <authorList>
            <person name="Sahl J."/>
            <person name="Keim P."/>
            <person name="Wagner D."/>
        </authorList>
    </citation>
    <scope>NUCLEOTIDE SEQUENCE [LARGE SCALE GENOMIC DNA]</scope>
    <source>
        <strain evidence="6 7">MSMB1585WGS</strain>
        <strain evidence="5 8">MSMB2058</strain>
    </source>
</reference>
<protein>
    <submittedName>
        <fullName evidence="5">Hydroxylase</fullName>
    </submittedName>
</protein>
<dbReference type="GO" id="GO:0016020">
    <property type="term" value="C:membrane"/>
    <property type="evidence" value="ECO:0007669"/>
    <property type="project" value="TreeGrafter"/>
</dbReference>
<comment type="caution">
    <text evidence="5">The sequence shown here is derived from an EMBL/GenBank/DDBJ whole genome shotgun (WGS) entry which is preliminary data.</text>
</comment>
<dbReference type="InterPro" id="IPR051821">
    <property type="entry name" value="Asp/Asn_beta-hydroxylase"/>
</dbReference>
<proteinExistence type="inferred from homology"/>
<dbReference type="Gene3D" id="2.60.120.330">
    <property type="entry name" value="B-lactam Antibiotic, Isopenicillin N Synthase, Chain"/>
    <property type="match status" value="1"/>
</dbReference>
<keyword evidence="2" id="KW-0223">Dioxygenase</keyword>
<name>A0A104SLK2_9BURK</name>
<feature type="domain" description="Aspartyl/asparaginy/proline hydroxylase" evidence="4">
    <location>
        <begin position="17"/>
        <end position="159"/>
    </location>
</feature>
<dbReference type="GO" id="GO:0051213">
    <property type="term" value="F:dioxygenase activity"/>
    <property type="evidence" value="ECO:0007669"/>
    <property type="project" value="UniProtKB-KW"/>
</dbReference>
<dbReference type="EMBL" id="LOZE01000032">
    <property type="protein sequence ID" value="KVM36530.1"/>
    <property type="molecule type" value="Genomic_DNA"/>
</dbReference>
<dbReference type="PANTHER" id="PTHR46332">
    <property type="entry name" value="ASPARTATE BETA-HYDROXYLASE DOMAIN-CONTAINING PROTEIN 2"/>
    <property type="match status" value="1"/>
</dbReference>
<dbReference type="InterPro" id="IPR027443">
    <property type="entry name" value="IPNS-like_sf"/>
</dbReference>
<evidence type="ECO:0000256" key="3">
    <source>
        <dbReference type="ARBA" id="ARBA00023002"/>
    </source>
</evidence>
<dbReference type="SUPFAM" id="SSF51197">
    <property type="entry name" value="Clavaminate synthase-like"/>
    <property type="match status" value="1"/>
</dbReference>
<dbReference type="PANTHER" id="PTHR46332:SF5">
    <property type="entry name" value="ASPARTATE BETA-HYDROXYLASE DOMAIN CONTAINING 2"/>
    <property type="match status" value="1"/>
</dbReference>
<keyword evidence="3" id="KW-0560">Oxidoreductase</keyword>
<evidence type="ECO:0000256" key="1">
    <source>
        <dbReference type="ARBA" id="ARBA00007730"/>
    </source>
</evidence>
<evidence type="ECO:0000259" key="4">
    <source>
        <dbReference type="Pfam" id="PF05118"/>
    </source>
</evidence>
<dbReference type="AlphaFoldDB" id="A0A104SLK2"/>
<comment type="similarity">
    <text evidence="1">Belongs to the aspartyl/asparaginyl beta-hydroxylase family.</text>
</comment>
<evidence type="ECO:0000256" key="2">
    <source>
        <dbReference type="ARBA" id="ARBA00022964"/>
    </source>
</evidence>
<dbReference type="Proteomes" id="UP000057910">
    <property type="component" value="Unassembled WGS sequence"/>
</dbReference>
<dbReference type="InterPro" id="IPR007803">
    <property type="entry name" value="Asp/Arg/Pro-Hydrxlase"/>
</dbReference>
<dbReference type="EMBL" id="LPAD01000100">
    <property type="protein sequence ID" value="KVN76647.1"/>
    <property type="molecule type" value="Genomic_DNA"/>
</dbReference>
<evidence type="ECO:0000313" key="6">
    <source>
        <dbReference type="EMBL" id="KVN76647.1"/>
    </source>
</evidence>
<evidence type="ECO:0000313" key="7">
    <source>
        <dbReference type="Proteomes" id="UP000057910"/>
    </source>
</evidence>
<sequence length="174" mass="19759">MFYQPELFPMISAVAHGWETILRELDELAQAAFIKWPETNIYDGNWTVFPLFKAEQRVEQNCLLCPETTRLLEAVPGLVNAGFSSLAPGTYIGPHYGYTNEVLRCHIGLKPSENCAIRVGPDVRSWSAGSCLVFDDTTEHEAWNRGTKTRVVLLFDFKRDPSRTVTFPAEFHTY</sequence>
<organism evidence="5 8">
    <name type="scientific">Burkholderia ubonensis</name>
    <dbReference type="NCBI Taxonomy" id="101571"/>
    <lineage>
        <taxon>Bacteria</taxon>
        <taxon>Pseudomonadati</taxon>
        <taxon>Pseudomonadota</taxon>
        <taxon>Betaproteobacteria</taxon>
        <taxon>Burkholderiales</taxon>
        <taxon>Burkholderiaceae</taxon>
        <taxon>Burkholderia</taxon>
        <taxon>Burkholderia cepacia complex</taxon>
    </lineage>
</organism>